<dbReference type="Proteomes" id="UP000434582">
    <property type="component" value="Unassembled WGS sequence"/>
</dbReference>
<gene>
    <name evidence="1" type="ORF">GHC57_18880</name>
</gene>
<comment type="caution">
    <text evidence="1">The sequence shown here is derived from an EMBL/GenBank/DDBJ whole genome shotgun (WGS) entry which is preliminary data.</text>
</comment>
<name>A0A7X1ZHP3_9PROT</name>
<organism evidence="1 2">
    <name type="scientific">Roseospira navarrensis</name>
    <dbReference type="NCBI Taxonomy" id="140058"/>
    <lineage>
        <taxon>Bacteria</taxon>
        <taxon>Pseudomonadati</taxon>
        <taxon>Pseudomonadota</taxon>
        <taxon>Alphaproteobacteria</taxon>
        <taxon>Rhodospirillales</taxon>
        <taxon>Rhodospirillaceae</taxon>
        <taxon>Roseospira</taxon>
    </lineage>
</organism>
<proteinExistence type="predicted"/>
<dbReference type="AlphaFoldDB" id="A0A7X1ZHP3"/>
<protein>
    <submittedName>
        <fullName evidence="1">Uncharacterized protein</fullName>
    </submittedName>
</protein>
<evidence type="ECO:0000313" key="2">
    <source>
        <dbReference type="Proteomes" id="UP000434582"/>
    </source>
</evidence>
<reference evidence="1 2" key="1">
    <citation type="submission" date="2019-10" db="EMBL/GenBank/DDBJ databases">
        <title>Draft whole-genome sequence of the purple nonsulfur photosynthetic bacterium Roseospira navarrensis DSM 15114.</title>
        <authorList>
            <person name="Kyndt J.A."/>
            <person name="Meyer T.E."/>
        </authorList>
    </citation>
    <scope>NUCLEOTIDE SEQUENCE [LARGE SCALE GENOMIC DNA]</scope>
    <source>
        <strain evidence="1 2">DSM 15114</strain>
    </source>
</reference>
<keyword evidence="2" id="KW-1185">Reference proteome</keyword>
<evidence type="ECO:0000313" key="1">
    <source>
        <dbReference type="EMBL" id="MQX38577.1"/>
    </source>
</evidence>
<dbReference type="EMBL" id="WIVE01000136">
    <property type="protein sequence ID" value="MQX38577.1"/>
    <property type="molecule type" value="Genomic_DNA"/>
</dbReference>
<sequence length="108" mass="11782">MTEAPQTEFPSLRLLNLAKLAEAKKVDLHLFDGGVRAFLDAHAERRQTKPTPAQSFTQADAEYAQKLHAMAERGTEHEAEVAKGKLEGFAKGFGMSADEVVGKAEEVN</sequence>
<dbReference type="OrthoDB" id="7361648at2"/>
<accession>A0A7X1ZHP3</accession>